<evidence type="ECO:0000313" key="2">
    <source>
        <dbReference type="EMBL" id="KAJ8426474.1"/>
    </source>
</evidence>
<feature type="compositionally biased region" description="Basic and acidic residues" evidence="1">
    <location>
        <begin position="58"/>
        <end position="70"/>
    </location>
</feature>
<protein>
    <submittedName>
        <fullName evidence="2">Uncharacterized protein</fullName>
    </submittedName>
</protein>
<dbReference type="EMBL" id="JAKOGI010001286">
    <property type="protein sequence ID" value="KAJ8426474.1"/>
    <property type="molecule type" value="Genomic_DNA"/>
</dbReference>
<dbReference type="AlphaFoldDB" id="A0A9Q1GWH6"/>
<dbReference type="Proteomes" id="UP001153076">
    <property type="component" value="Unassembled WGS sequence"/>
</dbReference>
<feature type="compositionally biased region" description="Low complexity" evidence="1">
    <location>
        <begin position="71"/>
        <end position="86"/>
    </location>
</feature>
<name>A0A9Q1GWH6_9CARY</name>
<proteinExistence type="predicted"/>
<evidence type="ECO:0000313" key="3">
    <source>
        <dbReference type="Proteomes" id="UP001153076"/>
    </source>
</evidence>
<sequence length="160" mass="17039">MLTYLDLKVKMQGSTSSRRGDHEQETIMCPRHNIQGMRKVSHSSQNPGSKSSSSSNEKLSDSSDPSDCHSLKSPSSLSSRSLSSSSACPKFSSTSLANTSTSPICDWHNECTSKSCKPAKSTLTIPKSKFSPGSKVPTVTTFLFKGLGVACNLVTGFLGL</sequence>
<evidence type="ECO:0000256" key="1">
    <source>
        <dbReference type="SAM" id="MobiDB-lite"/>
    </source>
</evidence>
<reference evidence="2" key="1">
    <citation type="submission" date="2022-04" db="EMBL/GenBank/DDBJ databases">
        <title>Carnegiea gigantea Genome sequencing and assembly v2.</title>
        <authorList>
            <person name="Copetti D."/>
            <person name="Sanderson M.J."/>
            <person name="Burquez A."/>
            <person name="Wojciechowski M.F."/>
        </authorList>
    </citation>
    <scope>NUCLEOTIDE SEQUENCE</scope>
    <source>
        <strain evidence="2">SGP5-SGP5p</strain>
        <tissue evidence="2">Aerial part</tissue>
    </source>
</reference>
<gene>
    <name evidence="2" type="ORF">Cgig2_009071</name>
</gene>
<organism evidence="2 3">
    <name type="scientific">Carnegiea gigantea</name>
    <dbReference type="NCBI Taxonomy" id="171969"/>
    <lineage>
        <taxon>Eukaryota</taxon>
        <taxon>Viridiplantae</taxon>
        <taxon>Streptophyta</taxon>
        <taxon>Embryophyta</taxon>
        <taxon>Tracheophyta</taxon>
        <taxon>Spermatophyta</taxon>
        <taxon>Magnoliopsida</taxon>
        <taxon>eudicotyledons</taxon>
        <taxon>Gunneridae</taxon>
        <taxon>Pentapetalae</taxon>
        <taxon>Caryophyllales</taxon>
        <taxon>Cactineae</taxon>
        <taxon>Cactaceae</taxon>
        <taxon>Cactoideae</taxon>
        <taxon>Echinocereeae</taxon>
        <taxon>Carnegiea</taxon>
    </lineage>
</organism>
<comment type="caution">
    <text evidence="2">The sequence shown here is derived from an EMBL/GenBank/DDBJ whole genome shotgun (WGS) entry which is preliminary data.</text>
</comment>
<keyword evidence="3" id="KW-1185">Reference proteome</keyword>
<feature type="compositionally biased region" description="Low complexity" evidence="1">
    <location>
        <begin position="42"/>
        <end position="57"/>
    </location>
</feature>
<accession>A0A9Q1GWH6</accession>
<feature type="region of interest" description="Disordered" evidence="1">
    <location>
        <begin position="1"/>
        <end position="103"/>
    </location>
</feature>
<feature type="compositionally biased region" description="Polar residues" evidence="1">
    <location>
        <begin position="91"/>
        <end position="103"/>
    </location>
</feature>